<dbReference type="Proteomes" id="UP000184611">
    <property type="component" value="Unassembled WGS sequence"/>
</dbReference>
<evidence type="ECO:0000313" key="3">
    <source>
        <dbReference type="EMBL" id="SHO73248.1"/>
    </source>
</evidence>
<dbReference type="RefSeq" id="WP_143165245.1">
    <property type="nucleotide sequence ID" value="NZ_CBCSEA010000006.1"/>
</dbReference>
<organism evidence="3 4">
    <name type="scientific">Flavobacterium cucumis</name>
    <dbReference type="NCBI Taxonomy" id="416016"/>
    <lineage>
        <taxon>Bacteria</taxon>
        <taxon>Pseudomonadati</taxon>
        <taxon>Bacteroidota</taxon>
        <taxon>Flavobacteriia</taxon>
        <taxon>Flavobacteriales</taxon>
        <taxon>Flavobacteriaceae</taxon>
        <taxon>Flavobacterium</taxon>
    </lineage>
</organism>
<gene>
    <name evidence="3" type="ORF">SAMN05443547_1603</name>
</gene>
<evidence type="ECO:0000256" key="2">
    <source>
        <dbReference type="SAM" id="SignalP"/>
    </source>
</evidence>
<dbReference type="EMBL" id="FRYK01000002">
    <property type="protein sequence ID" value="SHO73248.1"/>
    <property type="molecule type" value="Genomic_DNA"/>
</dbReference>
<keyword evidence="2" id="KW-0732">Signal</keyword>
<name>A0A1M7ZWJ9_9FLAO</name>
<proteinExistence type="predicted"/>
<feature type="coiled-coil region" evidence="1">
    <location>
        <begin position="56"/>
        <end position="97"/>
    </location>
</feature>
<feature type="chain" id="PRO_5012500802" evidence="2">
    <location>
        <begin position="22"/>
        <end position="360"/>
    </location>
</feature>
<feature type="signal peptide" evidence="2">
    <location>
        <begin position="1"/>
        <end position="21"/>
    </location>
</feature>
<keyword evidence="1" id="KW-0175">Coiled coil</keyword>
<dbReference type="STRING" id="416016.SAMN05443547_1603"/>
<evidence type="ECO:0000256" key="1">
    <source>
        <dbReference type="SAM" id="Coils"/>
    </source>
</evidence>
<keyword evidence="4" id="KW-1185">Reference proteome</keyword>
<protein>
    <submittedName>
        <fullName evidence="3">Uncharacterized protein</fullName>
    </submittedName>
</protein>
<reference evidence="4" key="1">
    <citation type="submission" date="2016-12" db="EMBL/GenBank/DDBJ databases">
        <authorList>
            <person name="Varghese N."/>
            <person name="Submissions S."/>
        </authorList>
    </citation>
    <scope>NUCLEOTIDE SEQUENCE [LARGE SCALE GENOMIC DNA]</scope>
    <source>
        <strain evidence="4">DSM 18830</strain>
    </source>
</reference>
<evidence type="ECO:0000313" key="4">
    <source>
        <dbReference type="Proteomes" id="UP000184611"/>
    </source>
</evidence>
<sequence>MKTIKIFFLLIGISVSSLLYAQDGHLKCAPGCVYAQQLQGKNTVSCIDRVCSICHEKLEKERKEKLEADKLAAQKRAQQAEQRKQQQTKLIADQKKQVAIQIQKAKDNEMVLVAPKQKSNNLIIETKKKAKNNIEKFPLWTPVKDETSGLIGFKDKNGKNDHWKIQPQFVEAIMRNTSSFEAGCEYAIVTITKGNRTTGQCGNETFTHEQALIDRKGNIILSSGEGNELEFFYDRDLPFILKLVSTGPAYSCSQEIYSIKEKKVVATISGNFLNSKGNTILFHGIDIYINSLSTSSLNENTINKLKEIYIEKTYDYAKIHYLNSKGWDDPKYNDGIWTAYLMNKSGDFKIVKGEGPIYLK</sequence>
<accession>A0A1M7ZWJ9</accession>
<dbReference type="AlphaFoldDB" id="A0A1M7ZWJ9"/>
<dbReference type="OrthoDB" id="9999240at2"/>